<feature type="chain" id="PRO_5012936649" evidence="3">
    <location>
        <begin position="21"/>
        <end position="519"/>
    </location>
</feature>
<feature type="transmembrane region" description="Helical" evidence="2">
    <location>
        <begin position="131"/>
        <end position="150"/>
    </location>
</feature>
<keyword evidence="2" id="KW-1133">Transmembrane helix</keyword>
<dbReference type="EMBL" id="MCGE01000020">
    <property type="protein sequence ID" value="ORZ12008.1"/>
    <property type="molecule type" value="Genomic_DNA"/>
</dbReference>
<keyword evidence="2" id="KW-0812">Transmembrane</keyword>
<evidence type="ECO:0000256" key="3">
    <source>
        <dbReference type="SAM" id="SignalP"/>
    </source>
</evidence>
<feature type="compositionally biased region" description="Gly residues" evidence="1">
    <location>
        <begin position="26"/>
        <end position="88"/>
    </location>
</feature>
<keyword evidence="3" id="KW-0732">Signal</keyword>
<gene>
    <name evidence="4" type="ORF">BCR42DRAFT_493955</name>
</gene>
<protein>
    <submittedName>
        <fullName evidence="4">Uncharacterized protein</fullName>
    </submittedName>
</protein>
<feature type="compositionally biased region" description="Low complexity" evidence="1">
    <location>
        <begin position="89"/>
        <end position="99"/>
    </location>
</feature>
<feature type="region of interest" description="Disordered" evidence="1">
    <location>
        <begin position="26"/>
        <end position="102"/>
    </location>
</feature>
<keyword evidence="2" id="KW-0472">Membrane</keyword>
<dbReference type="OrthoDB" id="2124915at2759"/>
<evidence type="ECO:0000313" key="5">
    <source>
        <dbReference type="Proteomes" id="UP000193560"/>
    </source>
</evidence>
<accession>A0A1X2I9G7</accession>
<dbReference type="AlphaFoldDB" id="A0A1X2I9G7"/>
<evidence type="ECO:0000256" key="1">
    <source>
        <dbReference type="SAM" id="MobiDB-lite"/>
    </source>
</evidence>
<comment type="caution">
    <text evidence="4">The sequence shown here is derived from an EMBL/GenBank/DDBJ whole genome shotgun (WGS) entry which is preliminary data.</text>
</comment>
<reference evidence="4 5" key="1">
    <citation type="submission" date="2016-07" db="EMBL/GenBank/DDBJ databases">
        <title>Pervasive Adenine N6-methylation of Active Genes in Fungi.</title>
        <authorList>
            <consortium name="DOE Joint Genome Institute"/>
            <person name="Mondo S.J."/>
            <person name="Dannebaum R.O."/>
            <person name="Kuo R.C."/>
            <person name="Labutti K."/>
            <person name="Haridas S."/>
            <person name="Kuo A."/>
            <person name="Salamov A."/>
            <person name="Ahrendt S.R."/>
            <person name="Lipzen A."/>
            <person name="Sullivan W."/>
            <person name="Andreopoulos W.B."/>
            <person name="Clum A."/>
            <person name="Lindquist E."/>
            <person name="Daum C."/>
            <person name="Ramamoorthy G.K."/>
            <person name="Gryganskyi A."/>
            <person name="Culley D."/>
            <person name="Magnuson J.K."/>
            <person name="James T.Y."/>
            <person name="O'Malley M.A."/>
            <person name="Stajich J.E."/>
            <person name="Spatafora J.W."/>
            <person name="Visel A."/>
            <person name="Grigoriev I.V."/>
        </authorList>
    </citation>
    <scope>NUCLEOTIDE SEQUENCE [LARGE SCALE GENOMIC DNA]</scope>
    <source>
        <strain evidence="4 5">NRRL 1336</strain>
    </source>
</reference>
<sequence length="519" mass="54258">MRFQYISLVFLFYLIATAFAKGGGGGGRGGGGGGGSSGGRGGSGGSSGSGGGRGSGNSGSGSGRGPGSSTSGGGRSSGGGIAAGGGSGSFRSPPSYSASTSKQTFNNYNPTYNGAYGTGRYSGYYGTYRPGFPYFFVFPGFMFMGSYAAYHRYNNQGAYYAPEMSSQGTGSTNVLINGTAYASDSDNFHYTINATARSDQFATIDMGYFASSDLNAHPADFIYRLTMAHVVEYDDVNNNGFYDAQEPILSITSLQKVNWQPMVLNNRTVPTNTQQTYLETVTAANITYNNTAPSNPAAANQPTFGISMTLRATNLQLNGTASIPLQPNSLQYDVQLQNFPGVAQGASHLRVALAQVLTTMPFTNTVMDVNVTTPTNIAQQTKTNITYGASVGNYSEGRLEYQPSVYITNMAGVSTSTWTNLMDPAQVSRANDANVWGWGDKLGVDARTNTMLLVTFNGNGNGNSSSSSYQLSGLAYLDTDIINSAINGASSSVTVSSSSKILAHGVTTLSVIVLLVLSL</sequence>
<organism evidence="4 5">
    <name type="scientific">Absidia repens</name>
    <dbReference type="NCBI Taxonomy" id="90262"/>
    <lineage>
        <taxon>Eukaryota</taxon>
        <taxon>Fungi</taxon>
        <taxon>Fungi incertae sedis</taxon>
        <taxon>Mucoromycota</taxon>
        <taxon>Mucoromycotina</taxon>
        <taxon>Mucoromycetes</taxon>
        <taxon>Mucorales</taxon>
        <taxon>Cunninghamellaceae</taxon>
        <taxon>Absidia</taxon>
    </lineage>
</organism>
<keyword evidence="5" id="KW-1185">Reference proteome</keyword>
<evidence type="ECO:0000313" key="4">
    <source>
        <dbReference type="EMBL" id="ORZ12008.1"/>
    </source>
</evidence>
<name>A0A1X2I9G7_9FUNG</name>
<evidence type="ECO:0000256" key="2">
    <source>
        <dbReference type="SAM" id="Phobius"/>
    </source>
</evidence>
<proteinExistence type="predicted"/>
<feature type="signal peptide" evidence="3">
    <location>
        <begin position="1"/>
        <end position="20"/>
    </location>
</feature>
<dbReference type="Proteomes" id="UP000193560">
    <property type="component" value="Unassembled WGS sequence"/>
</dbReference>